<evidence type="ECO:0000313" key="3">
    <source>
        <dbReference type="Proteomes" id="UP000319712"/>
    </source>
</evidence>
<dbReference type="Proteomes" id="UP000319712">
    <property type="component" value="Unassembled WGS sequence"/>
</dbReference>
<evidence type="ECO:0000256" key="1">
    <source>
        <dbReference type="SAM" id="MobiDB-lite"/>
    </source>
</evidence>
<protein>
    <recommendedName>
        <fullName evidence="4">DUF2795 domain-containing protein</fullName>
    </recommendedName>
</protein>
<name>A0A521B8N6_9EURY</name>
<reference evidence="2 3" key="1">
    <citation type="submission" date="2017-05" db="EMBL/GenBank/DDBJ databases">
        <authorList>
            <person name="Varghese N."/>
            <person name="Submissions S."/>
        </authorList>
    </citation>
    <scope>NUCLEOTIDE SEQUENCE [LARGE SCALE GENOMIC DNA]</scope>
    <source>
        <strain evidence="2 3">DSM 19504</strain>
    </source>
</reference>
<organism evidence="2 3">
    <name type="scientific">Halorubrum cibi</name>
    <dbReference type="NCBI Taxonomy" id="413815"/>
    <lineage>
        <taxon>Archaea</taxon>
        <taxon>Methanobacteriati</taxon>
        <taxon>Methanobacteriota</taxon>
        <taxon>Stenosarchaea group</taxon>
        <taxon>Halobacteria</taxon>
        <taxon>Halobacteriales</taxon>
        <taxon>Haloferacaceae</taxon>
        <taxon>Halorubrum</taxon>
    </lineage>
</organism>
<evidence type="ECO:0008006" key="4">
    <source>
        <dbReference type="Google" id="ProtNLM"/>
    </source>
</evidence>
<gene>
    <name evidence="2" type="ORF">SAMN06264867_10292</name>
</gene>
<dbReference type="AlphaFoldDB" id="A0A521B8N6"/>
<sequence>MLLSDLAESLERELTYPIGSEAVVARMGTVRIEGPSGDGDQTIDSILDPLGQTSFDSADGLFATIYGNLSDEHIGRKYYDDRGTTGRETRGGPSETEDVSF</sequence>
<dbReference type="EMBL" id="FXTD01000002">
    <property type="protein sequence ID" value="SMO43439.1"/>
    <property type="molecule type" value="Genomic_DNA"/>
</dbReference>
<keyword evidence="3" id="KW-1185">Reference proteome</keyword>
<dbReference type="OrthoDB" id="317850at2157"/>
<feature type="compositionally biased region" description="Basic and acidic residues" evidence="1">
    <location>
        <begin position="76"/>
        <end position="90"/>
    </location>
</feature>
<dbReference type="Pfam" id="PF19102">
    <property type="entry name" value="DUF5789"/>
    <property type="match status" value="1"/>
</dbReference>
<proteinExistence type="predicted"/>
<feature type="region of interest" description="Disordered" evidence="1">
    <location>
        <begin position="76"/>
        <end position="101"/>
    </location>
</feature>
<accession>A0A521B8N6</accession>
<evidence type="ECO:0000313" key="2">
    <source>
        <dbReference type="EMBL" id="SMO43439.1"/>
    </source>
</evidence>
<dbReference type="InterPro" id="IPR043899">
    <property type="entry name" value="DUF5789"/>
</dbReference>
<dbReference type="RefSeq" id="WP_142985530.1">
    <property type="nucleotide sequence ID" value="NZ_FXTD01000002.1"/>
</dbReference>